<name>A0A4P8EM34_9RHOB</name>
<keyword evidence="3" id="KW-1185">Reference proteome</keyword>
<dbReference type="KEGG" id="pseb:EOK75_20190"/>
<reference evidence="2 3" key="1">
    <citation type="submission" date="2019-05" db="EMBL/GenBank/DDBJ databases">
        <title>Pseudorhodobacter turbinis sp. nov., isolated from the gut of the Korean turban shell.</title>
        <authorList>
            <person name="Jeong Y.-S."/>
            <person name="Kang W.-R."/>
            <person name="Bae J.-W."/>
        </authorList>
    </citation>
    <scope>NUCLEOTIDE SEQUENCE [LARGE SCALE GENOMIC DNA]</scope>
    <source>
        <strain evidence="2 3">S12M18</strain>
        <plasmid evidence="2 3">unnamed2</plasmid>
    </source>
</reference>
<dbReference type="Gene3D" id="3.40.50.300">
    <property type="entry name" value="P-loop containing nucleotide triphosphate hydrolases"/>
    <property type="match status" value="1"/>
</dbReference>
<proteinExistence type="predicted"/>
<dbReference type="OrthoDB" id="69313at2"/>
<feature type="domain" description="CobQ/CobB/MinD/ParA nucleotide binding" evidence="1">
    <location>
        <begin position="5"/>
        <end position="180"/>
    </location>
</feature>
<sequence>MKRLILVHGDKGGVGKTHATHHTAAALKQVEHPVTLVDGDPNNPGIHRLFDGKPDPVLRINVRKPEGIDELLELFLSGSCDVLVDLPAGGSEVTDGFIEDRPEVGKTDIEALFRQTGDRLVILFVIDQSRDSMVALSHEIARLPASVTDWIIVRNGRVDDPFKYLEAWLERTGREGLTVIDMPALDRRVIELLVDAKAHIGQIDEVAEASVLTKMRAKAALRIWREELTKAGLING</sequence>
<dbReference type="InterPro" id="IPR002586">
    <property type="entry name" value="CobQ/CobB/MinD/ParA_Nub-bd_dom"/>
</dbReference>
<keyword evidence="2" id="KW-0614">Plasmid</keyword>
<evidence type="ECO:0000259" key="1">
    <source>
        <dbReference type="Pfam" id="PF01656"/>
    </source>
</evidence>
<dbReference type="SUPFAM" id="SSF52540">
    <property type="entry name" value="P-loop containing nucleoside triphosphate hydrolases"/>
    <property type="match status" value="1"/>
</dbReference>
<evidence type="ECO:0000313" key="2">
    <source>
        <dbReference type="EMBL" id="QCO58089.1"/>
    </source>
</evidence>
<organism evidence="2 3">
    <name type="scientific">Pseudorhodobacter turbinis</name>
    <dbReference type="NCBI Taxonomy" id="2500533"/>
    <lineage>
        <taxon>Bacteria</taxon>
        <taxon>Pseudomonadati</taxon>
        <taxon>Pseudomonadota</taxon>
        <taxon>Alphaproteobacteria</taxon>
        <taxon>Rhodobacterales</taxon>
        <taxon>Paracoccaceae</taxon>
        <taxon>Pseudorhodobacter</taxon>
    </lineage>
</organism>
<geneLocation type="plasmid" evidence="2 3">
    <name>unnamed2</name>
</geneLocation>
<dbReference type="AlphaFoldDB" id="A0A4P8EM34"/>
<dbReference type="EMBL" id="CP039966">
    <property type="protein sequence ID" value="QCO58089.1"/>
    <property type="molecule type" value="Genomic_DNA"/>
</dbReference>
<protein>
    <recommendedName>
        <fullName evidence="1">CobQ/CobB/MinD/ParA nucleotide binding domain-containing protein</fullName>
    </recommendedName>
</protein>
<dbReference type="Pfam" id="PF01656">
    <property type="entry name" value="CbiA"/>
    <property type="match status" value="1"/>
</dbReference>
<gene>
    <name evidence="2" type="ORF">EOK75_20190</name>
</gene>
<dbReference type="InterPro" id="IPR027417">
    <property type="entry name" value="P-loop_NTPase"/>
</dbReference>
<accession>A0A4P8EM34</accession>
<dbReference type="RefSeq" id="WP_137195897.1">
    <property type="nucleotide sequence ID" value="NZ_CP039966.1"/>
</dbReference>
<evidence type="ECO:0000313" key="3">
    <source>
        <dbReference type="Proteomes" id="UP000298631"/>
    </source>
</evidence>
<dbReference type="Proteomes" id="UP000298631">
    <property type="component" value="Plasmid unnamed2"/>
</dbReference>